<dbReference type="KEGG" id="qlo:115971741"/>
<gene>
    <name evidence="3" type="primary">LOC115971741</name>
</gene>
<reference evidence="3" key="2">
    <citation type="submission" date="2021-01" db="UniProtKB">
        <authorList>
            <consortium name="EnsemblPlants"/>
        </authorList>
    </citation>
    <scope>IDENTIFICATION</scope>
</reference>
<evidence type="ECO:0000256" key="1">
    <source>
        <dbReference type="SAM" id="MobiDB-lite"/>
    </source>
</evidence>
<feature type="compositionally biased region" description="Polar residues" evidence="1">
    <location>
        <begin position="122"/>
        <end position="133"/>
    </location>
</feature>
<evidence type="ECO:0000313" key="3">
    <source>
        <dbReference type="EnsemblPlants" id="QL12p004181:mrna"/>
    </source>
</evidence>
<dbReference type="AlphaFoldDB" id="A0A7N2N264"/>
<accession>A0A7N2N264</accession>
<dbReference type="InterPro" id="IPR003121">
    <property type="entry name" value="SWIB_MDM2_domain"/>
</dbReference>
<protein>
    <recommendedName>
        <fullName evidence="2">DM2 domain-containing protein</fullName>
    </recommendedName>
</protein>
<evidence type="ECO:0000313" key="4">
    <source>
        <dbReference type="Proteomes" id="UP000594261"/>
    </source>
</evidence>
<dbReference type="EMBL" id="LRBV02000012">
    <property type="status" value="NOT_ANNOTATED_CDS"/>
    <property type="molecule type" value="Genomic_DNA"/>
</dbReference>
<keyword evidence="4" id="KW-1185">Reference proteome</keyword>
<dbReference type="RefSeq" id="XP_030947627.1">
    <property type="nucleotide sequence ID" value="XM_031091767.1"/>
</dbReference>
<proteinExistence type="predicted"/>
<organism evidence="3 4">
    <name type="scientific">Quercus lobata</name>
    <name type="common">Valley oak</name>
    <dbReference type="NCBI Taxonomy" id="97700"/>
    <lineage>
        <taxon>Eukaryota</taxon>
        <taxon>Viridiplantae</taxon>
        <taxon>Streptophyta</taxon>
        <taxon>Embryophyta</taxon>
        <taxon>Tracheophyta</taxon>
        <taxon>Spermatophyta</taxon>
        <taxon>Magnoliopsida</taxon>
        <taxon>eudicotyledons</taxon>
        <taxon>Gunneridae</taxon>
        <taxon>Pentapetalae</taxon>
        <taxon>rosids</taxon>
        <taxon>fabids</taxon>
        <taxon>Fagales</taxon>
        <taxon>Fagaceae</taxon>
        <taxon>Quercus</taxon>
    </lineage>
</organism>
<dbReference type="Proteomes" id="UP000594261">
    <property type="component" value="Chromosome 12"/>
</dbReference>
<dbReference type="Gramene" id="QL12p004181:mrna">
    <property type="protein sequence ID" value="QL12p004181:mrna"/>
    <property type="gene ID" value="QL12p004181"/>
</dbReference>
<reference evidence="3 4" key="1">
    <citation type="journal article" date="2016" name="G3 (Bethesda)">
        <title>First Draft Assembly and Annotation of the Genome of a California Endemic Oak Quercus lobata Nee (Fagaceae).</title>
        <authorList>
            <person name="Sork V.L."/>
            <person name="Fitz-Gibbon S.T."/>
            <person name="Puiu D."/>
            <person name="Crepeau M."/>
            <person name="Gugger P.F."/>
            <person name="Sherman R."/>
            <person name="Stevens K."/>
            <person name="Langley C.H."/>
            <person name="Pellegrini M."/>
            <person name="Salzberg S.L."/>
        </authorList>
    </citation>
    <scope>NUCLEOTIDE SEQUENCE [LARGE SCALE GENOMIC DNA]</scope>
    <source>
        <strain evidence="3 4">cv. SW786</strain>
    </source>
</reference>
<feature type="region of interest" description="Disordered" evidence="1">
    <location>
        <begin position="120"/>
        <end position="153"/>
    </location>
</feature>
<sequence length="153" mass="16927">MGKAMAMAMAMAMRSVGTVFRIVGSRSMSTKVPHSHYSNRPIPKGVLKAIRPSSSSSEFRKFLNIPGTSRSENALLISKFLKLYTAQSPGIKKDKIWEDNLNKLLHGKDRAGLPEIAKLLSPQFNQQGGMNSESKTDDNKHQRGSKAKGRKKK</sequence>
<feature type="domain" description="DM2" evidence="2">
    <location>
        <begin position="55"/>
        <end position="123"/>
    </location>
</feature>
<dbReference type="InParanoid" id="A0A7N2N264"/>
<dbReference type="EnsemblPlants" id="QL12p004181:mrna">
    <property type="protein sequence ID" value="QL12p004181:mrna"/>
    <property type="gene ID" value="QL12p004181"/>
</dbReference>
<feature type="compositionally biased region" description="Basic residues" evidence="1">
    <location>
        <begin position="142"/>
        <end position="153"/>
    </location>
</feature>
<evidence type="ECO:0000259" key="2">
    <source>
        <dbReference type="Pfam" id="PF02201"/>
    </source>
</evidence>
<dbReference type="OrthoDB" id="1164142at2759"/>
<name>A0A7N2N264_QUELO</name>
<dbReference type="Pfam" id="PF02201">
    <property type="entry name" value="SWIB"/>
    <property type="match status" value="1"/>
</dbReference>
<dbReference type="GeneID" id="115971741"/>